<name>F0X9R1_GROCL</name>
<proteinExistence type="predicted"/>
<dbReference type="InterPro" id="IPR021476">
    <property type="entry name" value="Egh16-like"/>
</dbReference>
<dbReference type="HOGENOM" id="CLU_047729_1_2_1"/>
<keyword evidence="2" id="KW-0732">Signal</keyword>
<evidence type="ECO:0008006" key="5">
    <source>
        <dbReference type="Google" id="ProtNLM"/>
    </source>
</evidence>
<dbReference type="InParanoid" id="F0X9R1"/>
<feature type="compositionally biased region" description="Low complexity" evidence="1">
    <location>
        <begin position="225"/>
        <end position="234"/>
    </location>
</feature>
<evidence type="ECO:0000313" key="3">
    <source>
        <dbReference type="EMBL" id="EFX05675.1"/>
    </source>
</evidence>
<evidence type="ECO:0000313" key="4">
    <source>
        <dbReference type="Proteomes" id="UP000007796"/>
    </source>
</evidence>
<feature type="region of interest" description="Disordered" evidence="1">
    <location>
        <begin position="225"/>
        <end position="249"/>
    </location>
</feature>
<dbReference type="STRING" id="655863.F0X9R1"/>
<dbReference type="AlphaFoldDB" id="F0X9R1"/>
<dbReference type="Proteomes" id="UP000007796">
    <property type="component" value="Unassembled WGS sequence"/>
</dbReference>
<evidence type="ECO:0000256" key="2">
    <source>
        <dbReference type="SAM" id="SignalP"/>
    </source>
</evidence>
<reference evidence="3 4" key="1">
    <citation type="journal article" date="2011" name="Proc. Natl. Acad. Sci. U.S.A.">
        <title>Genome and transcriptome analyses of the mountain pine beetle-fungal symbiont Grosmannia clavigera, a lodgepole pine pathogen.</title>
        <authorList>
            <person name="DiGuistini S."/>
            <person name="Wang Y."/>
            <person name="Liao N.Y."/>
            <person name="Taylor G."/>
            <person name="Tanguay P."/>
            <person name="Feau N."/>
            <person name="Henrissat B."/>
            <person name="Chan S.K."/>
            <person name="Hesse-Orce U."/>
            <person name="Alamouti S.M."/>
            <person name="Tsui C.K.M."/>
            <person name="Docking R.T."/>
            <person name="Levasseur A."/>
            <person name="Haridas S."/>
            <person name="Robertson G."/>
            <person name="Birol I."/>
            <person name="Holt R.A."/>
            <person name="Marra M.A."/>
            <person name="Hamelin R.C."/>
            <person name="Hirst M."/>
            <person name="Jones S.J.M."/>
            <person name="Bohlmann J."/>
            <person name="Breuil C."/>
        </authorList>
    </citation>
    <scope>NUCLEOTIDE SEQUENCE [LARGE SCALE GENOMIC DNA]</scope>
    <source>
        <strain evidence="4">kw1407 / UAMH 11150</strain>
    </source>
</reference>
<dbReference type="RefSeq" id="XP_014175157.1">
    <property type="nucleotide sequence ID" value="XM_014319682.1"/>
</dbReference>
<organism evidence="4">
    <name type="scientific">Grosmannia clavigera (strain kw1407 / UAMH 11150)</name>
    <name type="common">Blue stain fungus</name>
    <name type="synonym">Graphiocladiella clavigera</name>
    <dbReference type="NCBI Taxonomy" id="655863"/>
    <lineage>
        <taxon>Eukaryota</taxon>
        <taxon>Fungi</taxon>
        <taxon>Dikarya</taxon>
        <taxon>Ascomycota</taxon>
        <taxon>Pezizomycotina</taxon>
        <taxon>Sordariomycetes</taxon>
        <taxon>Sordariomycetidae</taxon>
        <taxon>Ophiostomatales</taxon>
        <taxon>Ophiostomataceae</taxon>
        <taxon>Leptographium</taxon>
    </lineage>
</organism>
<accession>F0X9R1</accession>
<sequence>MQSFFRVDLTLAVFVSVAYGQGVIASAKGDVGISYGMQVEINNYADANYINQAEIVANAVNACGRTLLAGDISEAGVTEELLETGNYTTTTQGGTITMVISQRYANGSGPFACDLDEASNALGAYGQTNLTVTQNNADFGGCITVQQTDVTANVNTVDNIVTEEKKSAISAQVVQNQKDLPAAKKGLAAAGTTEKEGLYIVKAILAGDANIDKDAAADIVSSAASANGTTTTGTRKTRATRNEDQDRNGACSCCYREQEDQDQDQNSDRVYQYWNGSCSRRGRKQEDQNQGSYSYRPINNR</sequence>
<dbReference type="EMBL" id="GL629735">
    <property type="protein sequence ID" value="EFX05675.1"/>
    <property type="molecule type" value="Genomic_DNA"/>
</dbReference>
<keyword evidence="4" id="KW-1185">Reference proteome</keyword>
<protein>
    <recommendedName>
        <fullName evidence="5">Gas1-like protein</fullName>
    </recommendedName>
</protein>
<dbReference type="PANTHER" id="PTHR34618">
    <property type="entry name" value="SURFACE PROTEIN MAS1, PUTATIVE-RELATED"/>
    <property type="match status" value="1"/>
</dbReference>
<feature type="compositionally biased region" description="Polar residues" evidence="1">
    <location>
        <begin position="288"/>
        <end position="301"/>
    </location>
</feature>
<dbReference type="PANTHER" id="PTHR34618:SF3">
    <property type="entry name" value="GEGH 16 PROTEIN"/>
    <property type="match status" value="1"/>
</dbReference>
<evidence type="ECO:0000256" key="1">
    <source>
        <dbReference type="SAM" id="MobiDB-lite"/>
    </source>
</evidence>
<dbReference type="eggNOG" id="ENOG502RWTH">
    <property type="taxonomic scope" value="Eukaryota"/>
</dbReference>
<feature type="chain" id="PRO_5003260312" description="Gas1-like protein" evidence="2">
    <location>
        <begin position="21"/>
        <end position="301"/>
    </location>
</feature>
<dbReference type="Pfam" id="PF11327">
    <property type="entry name" value="Egh16-like"/>
    <property type="match status" value="1"/>
</dbReference>
<dbReference type="OrthoDB" id="3241054at2759"/>
<dbReference type="GeneID" id="25976878"/>
<feature type="signal peptide" evidence="2">
    <location>
        <begin position="1"/>
        <end position="20"/>
    </location>
</feature>
<gene>
    <name evidence="3" type="ORF">CMQ_3744</name>
</gene>
<feature type="region of interest" description="Disordered" evidence="1">
    <location>
        <begin position="279"/>
        <end position="301"/>
    </location>
</feature>